<evidence type="ECO:0000313" key="10">
    <source>
        <dbReference type="Proteomes" id="UP001595715"/>
    </source>
</evidence>
<dbReference type="PRINTS" id="PR01036">
    <property type="entry name" value="TCRTETB"/>
</dbReference>
<feature type="domain" description="Major facilitator superfamily (MFS) profile" evidence="8">
    <location>
        <begin position="22"/>
        <end position="451"/>
    </location>
</feature>
<feature type="transmembrane region" description="Helical" evidence="7">
    <location>
        <begin position="297"/>
        <end position="317"/>
    </location>
</feature>
<keyword evidence="2" id="KW-0813">Transport</keyword>
<keyword evidence="10" id="KW-1185">Reference proteome</keyword>
<evidence type="ECO:0000259" key="8">
    <source>
        <dbReference type="PROSITE" id="PS50850"/>
    </source>
</evidence>
<feature type="transmembrane region" description="Helical" evidence="7">
    <location>
        <begin position="422"/>
        <end position="446"/>
    </location>
</feature>
<keyword evidence="4 7" id="KW-0812">Transmembrane</keyword>
<dbReference type="SUPFAM" id="SSF103473">
    <property type="entry name" value="MFS general substrate transporter"/>
    <property type="match status" value="1"/>
</dbReference>
<dbReference type="Gene3D" id="1.20.1720.10">
    <property type="entry name" value="Multidrug resistance protein D"/>
    <property type="match status" value="1"/>
</dbReference>
<comment type="caution">
    <text evidence="9">The sequence shown here is derived from an EMBL/GenBank/DDBJ whole genome shotgun (WGS) entry which is preliminary data.</text>
</comment>
<keyword evidence="6 7" id="KW-0472">Membrane</keyword>
<feature type="transmembrane region" description="Helical" evidence="7">
    <location>
        <begin position="264"/>
        <end position="285"/>
    </location>
</feature>
<dbReference type="Gene3D" id="1.20.1250.20">
    <property type="entry name" value="MFS general substrate transporter like domains"/>
    <property type="match status" value="1"/>
</dbReference>
<dbReference type="PANTHER" id="PTHR42718">
    <property type="entry name" value="MAJOR FACILITATOR SUPERFAMILY MULTIDRUG TRANSPORTER MFSC"/>
    <property type="match status" value="1"/>
</dbReference>
<proteinExistence type="predicted"/>
<dbReference type="PANTHER" id="PTHR42718:SF46">
    <property type="entry name" value="BLR6921 PROTEIN"/>
    <property type="match status" value="1"/>
</dbReference>
<evidence type="ECO:0000256" key="3">
    <source>
        <dbReference type="ARBA" id="ARBA00022475"/>
    </source>
</evidence>
<feature type="transmembrane region" description="Helical" evidence="7">
    <location>
        <begin position="204"/>
        <end position="222"/>
    </location>
</feature>
<evidence type="ECO:0000313" key="9">
    <source>
        <dbReference type="EMBL" id="MFC4099411.1"/>
    </source>
</evidence>
<evidence type="ECO:0000256" key="7">
    <source>
        <dbReference type="SAM" id="Phobius"/>
    </source>
</evidence>
<dbReference type="InterPro" id="IPR011701">
    <property type="entry name" value="MFS"/>
</dbReference>
<feature type="transmembrane region" description="Helical" evidence="7">
    <location>
        <begin position="112"/>
        <end position="134"/>
    </location>
</feature>
<evidence type="ECO:0000256" key="5">
    <source>
        <dbReference type="ARBA" id="ARBA00022989"/>
    </source>
</evidence>
<evidence type="ECO:0000256" key="6">
    <source>
        <dbReference type="ARBA" id="ARBA00023136"/>
    </source>
</evidence>
<name>A0ABV8K0G6_9BACL</name>
<dbReference type="PROSITE" id="PS50850">
    <property type="entry name" value="MFS"/>
    <property type="match status" value="1"/>
</dbReference>
<dbReference type="Proteomes" id="UP001595715">
    <property type="component" value="Unassembled WGS sequence"/>
</dbReference>
<feature type="transmembrane region" description="Helical" evidence="7">
    <location>
        <begin position="56"/>
        <end position="76"/>
    </location>
</feature>
<dbReference type="InterPro" id="IPR020846">
    <property type="entry name" value="MFS_dom"/>
</dbReference>
<dbReference type="Pfam" id="PF07690">
    <property type="entry name" value="MFS_1"/>
    <property type="match status" value="1"/>
</dbReference>
<dbReference type="EMBL" id="JBHSAM010000017">
    <property type="protein sequence ID" value="MFC4099411.1"/>
    <property type="molecule type" value="Genomic_DNA"/>
</dbReference>
<dbReference type="CDD" id="cd17321">
    <property type="entry name" value="MFS_MMR_MDR_like"/>
    <property type="match status" value="1"/>
</dbReference>
<comment type="subcellular location">
    <subcellularLocation>
        <location evidence="1">Cell membrane</location>
        <topology evidence="1">Multi-pass membrane protein</topology>
    </subcellularLocation>
</comment>
<evidence type="ECO:0000256" key="2">
    <source>
        <dbReference type="ARBA" id="ARBA00022448"/>
    </source>
</evidence>
<dbReference type="RefSeq" id="WP_377718097.1">
    <property type="nucleotide sequence ID" value="NZ_JBHSAM010000017.1"/>
</dbReference>
<feature type="transmembrane region" description="Helical" evidence="7">
    <location>
        <begin position="329"/>
        <end position="347"/>
    </location>
</feature>
<sequence>MPDTDIAHRASEDKAPIDEGVITLLLGFTIVLVIMNTMMFNLALPDVALDFGLSSTSVSWIVTGYSILFAISSITYSRLSDFVPIRRLYVIGLLSFGGAAILGLFSDSFLPLLFARLIQASGAGAIPALSMVLITRYVPVDRRGKAMAAIMSAASLGLGLGPVIGGVIVEYLGWHVLFGVTALTLLLIPFYIRLLPKEKPAKGSFDVLGALFAGIGTTGLLLFLTSQAWYWLGAGLAAIFLFVVRIRIAKDPFVQPSLFRNGRYLTVSAVGIGAYLCSFATLFILPQILVHQFELTASQAGFIIFPGSMLAMILSRSVGRIIDRYGNRLIIRAIPLLMLASVVLFALFAARSYWAIVFIYMIMSVGFTFLSSSVSNELSRLLPGSQVGSGLGLFQLLQFFSGAFGIAATATALEWQHARTLAAAYGSIFWGMVAIVLLAMACGYFYTRPGKSSSKSAASSLSSTP</sequence>
<feature type="transmembrane region" description="Helical" evidence="7">
    <location>
        <begin position="21"/>
        <end position="44"/>
    </location>
</feature>
<evidence type="ECO:0000256" key="4">
    <source>
        <dbReference type="ARBA" id="ARBA00022692"/>
    </source>
</evidence>
<feature type="transmembrane region" description="Helical" evidence="7">
    <location>
        <begin position="88"/>
        <end position="106"/>
    </location>
</feature>
<evidence type="ECO:0000256" key="1">
    <source>
        <dbReference type="ARBA" id="ARBA00004651"/>
    </source>
</evidence>
<accession>A0ABV8K0G6</accession>
<feature type="transmembrane region" description="Helical" evidence="7">
    <location>
        <begin position="353"/>
        <end position="370"/>
    </location>
</feature>
<reference evidence="10" key="1">
    <citation type="journal article" date="2019" name="Int. J. Syst. Evol. Microbiol.">
        <title>The Global Catalogue of Microorganisms (GCM) 10K type strain sequencing project: providing services to taxonomists for standard genome sequencing and annotation.</title>
        <authorList>
            <consortium name="The Broad Institute Genomics Platform"/>
            <consortium name="The Broad Institute Genome Sequencing Center for Infectious Disease"/>
            <person name="Wu L."/>
            <person name="Ma J."/>
        </authorList>
    </citation>
    <scope>NUCLEOTIDE SEQUENCE [LARGE SCALE GENOMIC DNA]</scope>
    <source>
        <strain evidence="10">IBRC-M 10987</strain>
    </source>
</reference>
<keyword evidence="5 7" id="KW-1133">Transmembrane helix</keyword>
<gene>
    <name evidence="9" type="ORF">ACFOZ8_07030</name>
</gene>
<keyword evidence="3" id="KW-1003">Cell membrane</keyword>
<feature type="transmembrane region" description="Helical" evidence="7">
    <location>
        <begin position="174"/>
        <end position="192"/>
    </location>
</feature>
<protein>
    <submittedName>
        <fullName evidence="9">MFS transporter</fullName>
    </submittedName>
</protein>
<dbReference type="InterPro" id="IPR036259">
    <property type="entry name" value="MFS_trans_sf"/>
</dbReference>
<feature type="transmembrane region" description="Helical" evidence="7">
    <location>
        <begin position="228"/>
        <end position="244"/>
    </location>
</feature>
<organism evidence="9 10">
    <name type="scientific">Paenibacillus xanthanilyticus</name>
    <dbReference type="NCBI Taxonomy" id="1783531"/>
    <lineage>
        <taxon>Bacteria</taxon>
        <taxon>Bacillati</taxon>
        <taxon>Bacillota</taxon>
        <taxon>Bacilli</taxon>
        <taxon>Bacillales</taxon>
        <taxon>Paenibacillaceae</taxon>
        <taxon>Paenibacillus</taxon>
    </lineage>
</organism>
<feature type="transmembrane region" description="Helical" evidence="7">
    <location>
        <begin position="391"/>
        <end position="410"/>
    </location>
</feature>
<feature type="transmembrane region" description="Helical" evidence="7">
    <location>
        <begin position="146"/>
        <end position="168"/>
    </location>
</feature>